<dbReference type="EMBL" id="CAXDID020000059">
    <property type="protein sequence ID" value="CAL6009419.1"/>
    <property type="molecule type" value="Genomic_DNA"/>
</dbReference>
<dbReference type="Proteomes" id="UP001642409">
    <property type="component" value="Unassembled WGS sequence"/>
</dbReference>
<dbReference type="SUPFAM" id="SSF52058">
    <property type="entry name" value="L domain-like"/>
    <property type="match status" value="2"/>
</dbReference>
<evidence type="ECO:0008006" key="6">
    <source>
        <dbReference type="Google" id="ProtNLM"/>
    </source>
</evidence>
<protein>
    <recommendedName>
        <fullName evidence="6">Chaoptin</fullName>
    </recommendedName>
</protein>
<organism evidence="3">
    <name type="scientific">Hexamita inflata</name>
    <dbReference type="NCBI Taxonomy" id="28002"/>
    <lineage>
        <taxon>Eukaryota</taxon>
        <taxon>Metamonada</taxon>
        <taxon>Diplomonadida</taxon>
        <taxon>Hexamitidae</taxon>
        <taxon>Hexamitinae</taxon>
        <taxon>Hexamita</taxon>
    </lineage>
</organism>
<keyword evidence="1" id="KW-0433">Leucine-rich repeat</keyword>
<reference evidence="4 5" key="2">
    <citation type="submission" date="2024-07" db="EMBL/GenBank/DDBJ databases">
        <authorList>
            <person name="Akdeniz Z."/>
        </authorList>
    </citation>
    <scope>NUCLEOTIDE SEQUENCE [LARGE SCALE GENOMIC DNA]</scope>
</reference>
<evidence type="ECO:0000313" key="4">
    <source>
        <dbReference type="EMBL" id="CAL6009419.1"/>
    </source>
</evidence>
<dbReference type="InterPro" id="IPR050836">
    <property type="entry name" value="SDS22/Internalin_LRR"/>
</dbReference>
<proteinExistence type="predicted"/>
<dbReference type="InterPro" id="IPR032675">
    <property type="entry name" value="LRR_dom_sf"/>
</dbReference>
<dbReference type="Pfam" id="PF12799">
    <property type="entry name" value="LRR_4"/>
    <property type="match status" value="2"/>
</dbReference>
<dbReference type="InterPro" id="IPR003591">
    <property type="entry name" value="Leu-rich_rpt_typical-subtyp"/>
</dbReference>
<sequence>MQRQIQEITTFSQIYRQKLNKYKQMYYNESQFVKKQLPTVYQDEKMILKYKNRIINGQLTINNEDGIESFKFLQYLKTILQLKLVGFQNIDLFSLPDNIRELDIIEGNVYIHSIKYLNKFSYVGHGLVSFNQEIRNIENIFISGAKIGYIYDTRIQMPINDIRKYINVMQMVKELTKSITLTSVQIKDIYNFKECKQLEYLDLSHNEICDLKVFSNFSKLTHLNLSFNNIRNVYPIGNNFELLHLNISNNQISSISVLKTFTKLVHFDASNNKIQDVKALENNSNLEYLDVSNNPVKYICLNTFIKLQTVNLLNTEIYEFPEVIQQDLQSFQIQLQKQSSNILLLPQNIARIQQIQSRLQSLTINGYNLQLNQLQNKMNLFGLKSIDLSNSQLSDISGLHNFVELETINISKNSVTDISVIQCFPNLTKFVGCFNRIKDISVINACQKLEYLDLSHNCIVDIPQISLTLRHLNLNSNQVYNQTQLHNNLSFVSLLDNYICYYSNVLEYNQVAIQNVPDQQYIEHNQISQNLQQLLFAYESNNMQYFQHYQQYVITKQLNFNKYVHYSENLTQFDSKFKSATFKDLDNLYEFSNWNYYKQMNQFNKLEIVSDDYIQGVNLCESQNIDAIILKRCMNVRFNRVNYNITALVVKSCNLQSIYGIEQMQQLKFLNLSDNRLTDISSLQGLHNLEYLNLEDNQVADISPISELNKLVVLIMTYKKVNPTDERASLNFELMPTNLNVLVVKWYYLKSLQGIHKLDKLQNLNLSYNKLRDIKQLQCLVSLNNLNISNNDLVFIKPLCNLRQLQLLDVSENSIPQSQVEQVQKLLKNKIQQPDFEQFIEFDQEPNQLQEQKFITHSQQNYLQNSPYCSSESYLKKVIGVTQSYQNLIKIKIRRTCQKYKFIDQKQKIQQSLVVYCNLENHKYQLINNLMKVDQDTSQ</sequence>
<evidence type="ECO:0000313" key="3">
    <source>
        <dbReference type="EMBL" id="CAI9966126.1"/>
    </source>
</evidence>
<dbReference type="Pfam" id="PF13516">
    <property type="entry name" value="LRR_6"/>
    <property type="match status" value="1"/>
</dbReference>
<keyword evidence="5" id="KW-1185">Reference proteome</keyword>
<dbReference type="EMBL" id="CATOUU010000998">
    <property type="protein sequence ID" value="CAI9966126.1"/>
    <property type="molecule type" value="Genomic_DNA"/>
</dbReference>
<name>A0AA86R333_9EUKA</name>
<reference evidence="3" key="1">
    <citation type="submission" date="2023-06" db="EMBL/GenBank/DDBJ databases">
        <authorList>
            <person name="Kurt Z."/>
        </authorList>
    </citation>
    <scope>NUCLEOTIDE SEQUENCE</scope>
</reference>
<dbReference type="SMART" id="SM00365">
    <property type="entry name" value="LRR_SD22"/>
    <property type="match status" value="9"/>
</dbReference>
<dbReference type="Gene3D" id="3.80.10.10">
    <property type="entry name" value="Ribonuclease Inhibitor"/>
    <property type="match status" value="3"/>
</dbReference>
<evidence type="ECO:0000256" key="1">
    <source>
        <dbReference type="ARBA" id="ARBA00022614"/>
    </source>
</evidence>
<dbReference type="SMART" id="SM00369">
    <property type="entry name" value="LRR_TYP"/>
    <property type="match status" value="8"/>
</dbReference>
<dbReference type="SMART" id="SM00364">
    <property type="entry name" value="LRR_BAC"/>
    <property type="match status" value="4"/>
</dbReference>
<dbReference type="Pfam" id="PF13855">
    <property type="entry name" value="LRR_8"/>
    <property type="match status" value="1"/>
</dbReference>
<dbReference type="InterPro" id="IPR001611">
    <property type="entry name" value="Leu-rich_rpt"/>
</dbReference>
<evidence type="ECO:0000256" key="2">
    <source>
        <dbReference type="ARBA" id="ARBA00022737"/>
    </source>
</evidence>
<dbReference type="PROSITE" id="PS51450">
    <property type="entry name" value="LRR"/>
    <property type="match status" value="8"/>
</dbReference>
<dbReference type="PANTHER" id="PTHR46652:SF3">
    <property type="entry name" value="LEUCINE-RICH REPEAT-CONTAINING PROTEIN 9"/>
    <property type="match status" value="1"/>
</dbReference>
<dbReference type="InterPro" id="IPR025875">
    <property type="entry name" value="Leu-rich_rpt_4"/>
</dbReference>
<keyword evidence="2" id="KW-0677">Repeat</keyword>
<accession>A0AA86R333</accession>
<evidence type="ECO:0000313" key="5">
    <source>
        <dbReference type="Proteomes" id="UP001642409"/>
    </source>
</evidence>
<comment type="caution">
    <text evidence="3">The sequence shown here is derived from an EMBL/GenBank/DDBJ whole genome shotgun (WGS) entry which is preliminary data.</text>
</comment>
<dbReference type="AlphaFoldDB" id="A0AA86R333"/>
<gene>
    <name evidence="4" type="ORF">HINF_LOCUS21593</name>
    <name evidence="3" type="ORF">HINF_LOCUS53771</name>
</gene>
<dbReference type="PANTHER" id="PTHR46652">
    <property type="entry name" value="LEUCINE-RICH REPEAT AND IQ DOMAIN-CONTAINING PROTEIN 1-RELATED"/>
    <property type="match status" value="1"/>
</dbReference>